<reference evidence="3" key="1">
    <citation type="submission" date="2015-11" db="EMBL/GenBank/DDBJ databases">
        <title>De novo transcriptome assembly of four potential Pierce s Disease insect vectors from Arizona vineyards.</title>
        <authorList>
            <person name="Tassone E.E."/>
        </authorList>
    </citation>
    <scope>NUCLEOTIDE SEQUENCE</scope>
</reference>
<protein>
    <submittedName>
        <fullName evidence="3">Uncharacterized protein</fullName>
    </submittedName>
</protein>
<sequence>MVNLCLRIFKQYSGHHTKCEMASAIVTFFAVLMVSAYGDGVDSAHMQCDLDHQCPDGFFCYEESHYCTRCLDCGSYKRKASWRSCPKTPTDCGTCITGFEEEILHEGRTRDMCIPSVIPNTLSHTNASTYNTERYIWGGVVTVLLVPIMFYVFCRKTIRRDGGVNHHGIPHEEPPPYRSIELTTLTSNNSEERLSEENHVLVVGQQKDCLVQAVPFRQPDYAEELMLFDNSQEATSDVESTVEGVVLASPNIELHDENTMPSDWTPAEQDGNGQLMTLETPEIDVASDPEDTCEPASKRHKTSPTHEDSDASNTQYNINLIINNNVTIHKPS</sequence>
<proteinExistence type="predicted"/>
<organism evidence="3">
    <name type="scientific">Homalodisca liturata</name>
    <dbReference type="NCBI Taxonomy" id="320908"/>
    <lineage>
        <taxon>Eukaryota</taxon>
        <taxon>Metazoa</taxon>
        <taxon>Ecdysozoa</taxon>
        <taxon>Arthropoda</taxon>
        <taxon>Hexapoda</taxon>
        <taxon>Insecta</taxon>
        <taxon>Pterygota</taxon>
        <taxon>Neoptera</taxon>
        <taxon>Paraneoptera</taxon>
        <taxon>Hemiptera</taxon>
        <taxon>Auchenorrhyncha</taxon>
        <taxon>Membracoidea</taxon>
        <taxon>Cicadellidae</taxon>
        <taxon>Cicadellinae</taxon>
        <taxon>Proconiini</taxon>
        <taxon>Homalodisca</taxon>
    </lineage>
</organism>
<feature type="transmembrane region" description="Helical" evidence="2">
    <location>
        <begin position="135"/>
        <end position="154"/>
    </location>
</feature>
<feature type="region of interest" description="Disordered" evidence="1">
    <location>
        <begin position="285"/>
        <end position="315"/>
    </location>
</feature>
<keyword evidence="2" id="KW-0812">Transmembrane</keyword>
<evidence type="ECO:0000256" key="2">
    <source>
        <dbReference type="SAM" id="Phobius"/>
    </source>
</evidence>
<evidence type="ECO:0000313" key="3">
    <source>
        <dbReference type="EMBL" id="JAS86951.1"/>
    </source>
</evidence>
<gene>
    <name evidence="3" type="ORF">g.52439</name>
</gene>
<keyword evidence="2" id="KW-0472">Membrane</keyword>
<evidence type="ECO:0000256" key="1">
    <source>
        <dbReference type="SAM" id="MobiDB-lite"/>
    </source>
</evidence>
<name>A0A1B6IJ57_9HEMI</name>
<keyword evidence="2" id="KW-1133">Transmembrane helix</keyword>
<dbReference type="EMBL" id="GECU01020755">
    <property type="protein sequence ID" value="JAS86951.1"/>
    <property type="molecule type" value="Transcribed_RNA"/>
</dbReference>
<feature type="transmembrane region" description="Helical" evidence="2">
    <location>
        <begin position="21"/>
        <end position="38"/>
    </location>
</feature>
<dbReference type="AlphaFoldDB" id="A0A1B6IJ57"/>
<accession>A0A1B6IJ57</accession>